<accession>A0A1F6MC06</accession>
<dbReference type="EMBL" id="MFQA01000013">
    <property type="protein sequence ID" value="OGH69149.1"/>
    <property type="molecule type" value="Genomic_DNA"/>
</dbReference>
<organism evidence="2 3">
    <name type="scientific">Candidatus Magasanikbacteria bacterium RIFCSPHIGHO2_02_FULL_45_10</name>
    <dbReference type="NCBI Taxonomy" id="1798679"/>
    <lineage>
        <taxon>Bacteria</taxon>
        <taxon>Candidatus Magasanikiibacteriota</taxon>
    </lineage>
</organism>
<protein>
    <submittedName>
        <fullName evidence="2">Uncharacterized protein</fullName>
    </submittedName>
</protein>
<evidence type="ECO:0000256" key="1">
    <source>
        <dbReference type="SAM" id="Phobius"/>
    </source>
</evidence>
<name>A0A1F6MC06_9BACT</name>
<dbReference type="AlphaFoldDB" id="A0A1F6MC06"/>
<feature type="transmembrane region" description="Helical" evidence="1">
    <location>
        <begin position="12"/>
        <end position="32"/>
    </location>
</feature>
<feature type="transmembrane region" description="Helical" evidence="1">
    <location>
        <begin position="38"/>
        <end position="56"/>
    </location>
</feature>
<proteinExistence type="predicted"/>
<gene>
    <name evidence="2" type="ORF">A3D53_01775</name>
</gene>
<evidence type="ECO:0000313" key="2">
    <source>
        <dbReference type="EMBL" id="OGH69149.1"/>
    </source>
</evidence>
<reference evidence="2 3" key="1">
    <citation type="journal article" date="2016" name="Nat. Commun.">
        <title>Thousands of microbial genomes shed light on interconnected biogeochemical processes in an aquifer system.</title>
        <authorList>
            <person name="Anantharaman K."/>
            <person name="Brown C.T."/>
            <person name="Hug L.A."/>
            <person name="Sharon I."/>
            <person name="Castelle C.J."/>
            <person name="Probst A.J."/>
            <person name="Thomas B.C."/>
            <person name="Singh A."/>
            <person name="Wilkins M.J."/>
            <person name="Karaoz U."/>
            <person name="Brodie E.L."/>
            <person name="Williams K.H."/>
            <person name="Hubbard S.S."/>
            <person name="Banfield J.F."/>
        </authorList>
    </citation>
    <scope>NUCLEOTIDE SEQUENCE [LARGE SCALE GENOMIC DNA]</scope>
</reference>
<dbReference type="Proteomes" id="UP000176413">
    <property type="component" value="Unassembled WGS sequence"/>
</dbReference>
<keyword evidence="1" id="KW-0472">Membrane</keyword>
<comment type="caution">
    <text evidence="2">The sequence shown here is derived from an EMBL/GenBank/DDBJ whole genome shotgun (WGS) entry which is preliminary data.</text>
</comment>
<evidence type="ECO:0000313" key="3">
    <source>
        <dbReference type="Proteomes" id="UP000176413"/>
    </source>
</evidence>
<keyword evidence="1" id="KW-1133">Transmembrane helix</keyword>
<keyword evidence="1" id="KW-0812">Transmembrane</keyword>
<sequence>MSYNAFRGLMATIVIIAIWDFMAWFFGGYNFFPSRWHLVLWFVAVAYLIIEIVVGWRRLGRDSAYIKAVSDEMASSRDRRDDEQLM</sequence>